<dbReference type="Pfam" id="PF04324">
    <property type="entry name" value="Fer2_BFD"/>
    <property type="match status" value="1"/>
</dbReference>
<dbReference type="InterPro" id="IPR007419">
    <property type="entry name" value="BFD-like_2Fe2S-bd_dom"/>
</dbReference>
<keyword evidence="3" id="KW-1185">Reference proteome</keyword>
<dbReference type="AlphaFoldDB" id="A0A518CJC4"/>
<dbReference type="InterPro" id="IPR041854">
    <property type="entry name" value="BFD-like_2Fe2S-bd_dom_sf"/>
</dbReference>
<dbReference type="OrthoDB" id="291899at2"/>
<gene>
    <name evidence="2" type="ORF">Pla110_10360</name>
</gene>
<proteinExistence type="predicted"/>
<dbReference type="KEGG" id="plon:Pla110_10360"/>
<evidence type="ECO:0000313" key="2">
    <source>
        <dbReference type="EMBL" id="QDU79328.1"/>
    </source>
</evidence>
<organism evidence="2 3">
    <name type="scientific">Polystyrenella longa</name>
    <dbReference type="NCBI Taxonomy" id="2528007"/>
    <lineage>
        <taxon>Bacteria</taxon>
        <taxon>Pseudomonadati</taxon>
        <taxon>Planctomycetota</taxon>
        <taxon>Planctomycetia</taxon>
        <taxon>Planctomycetales</taxon>
        <taxon>Planctomycetaceae</taxon>
        <taxon>Polystyrenella</taxon>
    </lineage>
</organism>
<dbReference type="EMBL" id="CP036281">
    <property type="protein sequence ID" value="QDU79328.1"/>
    <property type="molecule type" value="Genomic_DNA"/>
</dbReference>
<sequence>MTVKQPCQDRMLCHCLKVRESEVRHKFETGEAMSVPCIVQQTGAGTGCTACVLRISKVLESYPSAVSPICMAR</sequence>
<dbReference type="Gene3D" id="1.10.10.1100">
    <property type="entry name" value="BFD-like [2Fe-2S]-binding domain"/>
    <property type="match status" value="1"/>
</dbReference>
<evidence type="ECO:0000313" key="3">
    <source>
        <dbReference type="Proteomes" id="UP000317178"/>
    </source>
</evidence>
<reference evidence="2 3" key="1">
    <citation type="submission" date="2019-02" db="EMBL/GenBank/DDBJ databases">
        <title>Deep-cultivation of Planctomycetes and their phenomic and genomic characterization uncovers novel biology.</title>
        <authorList>
            <person name="Wiegand S."/>
            <person name="Jogler M."/>
            <person name="Boedeker C."/>
            <person name="Pinto D."/>
            <person name="Vollmers J."/>
            <person name="Rivas-Marin E."/>
            <person name="Kohn T."/>
            <person name="Peeters S.H."/>
            <person name="Heuer A."/>
            <person name="Rast P."/>
            <person name="Oberbeckmann S."/>
            <person name="Bunk B."/>
            <person name="Jeske O."/>
            <person name="Meyerdierks A."/>
            <person name="Storesund J.E."/>
            <person name="Kallscheuer N."/>
            <person name="Luecker S."/>
            <person name="Lage O.M."/>
            <person name="Pohl T."/>
            <person name="Merkel B.J."/>
            <person name="Hornburger P."/>
            <person name="Mueller R.-W."/>
            <person name="Bruemmer F."/>
            <person name="Labrenz M."/>
            <person name="Spormann A.M."/>
            <person name="Op den Camp H."/>
            <person name="Overmann J."/>
            <person name="Amann R."/>
            <person name="Jetten M.S.M."/>
            <person name="Mascher T."/>
            <person name="Medema M.H."/>
            <person name="Devos D.P."/>
            <person name="Kaster A.-K."/>
            <person name="Ovreas L."/>
            <person name="Rohde M."/>
            <person name="Galperin M.Y."/>
            <person name="Jogler C."/>
        </authorList>
    </citation>
    <scope>NUCLEOTIDE SEQUENCE [LARGE SCALE GENOMIC DNA]</scope>
    <source>
        <strain evidence="2 3">Pla110</strain>
    </source>
</reference>
<accession>A0A518CJC4</accession>
<protein>
    <submittedName>
        <fullName evidence="2">BFD-like [2Fe-2S] binding domain protein</fullName>
    </submittedName>
</protein>
<feature type="domain" description="BFD-like [2Fe-2S]-binding" evidence="1">
    <location>
        <begin position="12"/>
        <end position="60"/>
    </location>
</feature>
<evidence type="ECO:0000259" key="1">
    <source>
        <dbReference type="Pfam" id="PF04324"/>
    </source>
</evidence>
<dbReference type="Proteomes" id="UP000317178">
    <property type="component" value="Chromosome"/>
</dbReference>
<name>A0A518CJC4_9PLAN</name>